<dbReference type="PIRSF" id="PIRSF000495">
    <property type="entry name" value="Amidotransf_hisH"/>
    <property type="match status" value="1"/>
</dbReference>
<dbReference type="AlphaFoldDB" id="A0A1Y4LYK2"/>
<evidence type="ECO:0000256" key="5">
    <source>
        <dbReference type="ARBA" id="ARBA00022962"/>
    </source>
</evidence>
<dbReference type="InterPro" id="IPR010139">
    <property type="entry name" value="Imidazole-glycPsynth_HisH"/>
</dbReference>
<dbReference type="InterPro" id="IPR017926">
    <property type="entry name" value="GATASE"/>
</dbReference>
<evidence type="ECO:0000256" key="8">
    <source>
        <dbReference type="ARBA" id="ARBA00047838"/>
    </source>
</evidence>
<keyword evidence="10" id="KW-0963">Cytoplasm</keyword>
<dbReference type="PANTHER" id="PTHR42701">
    <property type="entry name" value="IMIDAZOLE GLYCEROL PHOSPHATE SYNTHASE SUBUNIT HISH"/>
    <property type="match status" value="1"/>
</dbReference>
<comment type="subunit">
    <text evidence="2 10">Heterodimer of HisH and HisF.</text>
</comment>
<dbReference type="UniPathway" id="UPA00031">
    <property type="reaction ID" value="UER00010"/>
</dbReference>
<name>A0A1Y4LYK2_9FIRM</name>
<dbReference type="RefSeq" id="WP_087158099.1">
    <property type="nucleotide sequence ID" value="NZ_CBCTZC010000003.1"/>
</dbReference>
<dbReference type="CDD" id="cd01748">
    <property type="entry name" value="GATase1_IGP_Synthase"/>
    <property type="match status" value="1"/>
</dbReference>
<dbReference type="GO" id="GO:0000107">
    <property type="term" value="F:imidazoleglycerol-phosphate synthase activity"/>
    <property type="evidence" value="ECO:0007669"/>
    <property type="project" value="UniProtKB-UniRule"/>
</dbReference>
<dbReference type="Pfam" id="PF00117">
    <property type="entry name" value="GATase"/>
    <property type="match status" value="1"/>
</dbReference>
<dbReference type="GO" id="GO:0000105">
    <property type="term" value="P:L-histidine biosynthetic process"/>
    <property type="evidence" value="ECO:0007669"/>
    <property type="project" value="UniProtKB-UniRule"/>
</dbReference>
<keyword evidence="14" id="KW-1185">Reference proteome</keyword>
<comment type="catalytic activity">
    <reaction evidence="8 10">
        <text>5-[(5-phospho-1-deoxy-D-ribulos-1-ylimino)methylamino]-1-(5-phospho-beta-D-ribosyl)imidazole-4-carboxamide + L-glutamine = D-erythro-1-(imidazol-4-yl)glycerol 3-phosphate + 5-amino-1-(5-phospho-beta-D-ribosyl)imidazole-4-carboxamide + L-glutamate + H(+)</text>
        <dbReference type="Rhea" id="RHEA:24793"/>
        <dbReference type="ChEBI" id="CHEBI:15378"/>
        <dbReference type="ChEBI" id="CHEBI:29985"/>
        <dbReference type="ChEBI" id="CHEBI:58278"/>
        <dbReference type="ChEBI" id="CHEBI:58359"/>
        <dbReference type="ChEBI" id="CHEBI:58475"/>
        <dbReference type="ChEBI" id="CHEBI:58525"/>
        <dbReference type="EC" id="4.3.2.10"/>
    </reaction>
</comment>
<comment type="subcellular location">
    <subcellularLocation>
        <location evidence="10">Cytoplasm</location>
    </subcellularLocation>
</comment>
<comment type="caution">
    <text evidence="13">The sequence shown here is derived from an EMBL/GenBank/DDBJ whole genome shotgun (WGS) entry which is preliminary data.</text>
</comment>
<protein>
    <recommendedName>
        <fullName evidence="10">Imidazole glycerol phosphate synthase subunit HisH</fullName>
        <ecNumber evidence="10">4.3.2.10</ecNumber>
    </recommendedName>
    <alternativeName>
        <fullName evidence="10">IGP synthase glutaminase subunit</fullName>
        <ecNumber evidence="10">3.5.1.2</ecNumber>
    </alternativeName>
    <alternativeName>
        <fullName evidence="10">IGP synthase subunit HisH</fullName>
    </alternativeName>
    <alternativeName>
        <fullName evidence="10">ImGP synthase subunit HisH</fullName>
        <shortName evidence="10">IGPS subunit HisH</shortName>
    </alternativeName>
</protein>
<evidence type="ECO:0000259" key="12">
    <source>
        <dbReference type="Pfam" id="PF00117"/>
    </source>
</evidence>
<dbReference type="HAMAP" id="MF_00278">
    <property type="entry name" value="HisH"/>
    <property type="match status" value="1"/>
</dbReference>
<feature type="active site" description="Nucleophile" evidence="10 11">
    <location>
        <position position="80"/>
    </location>
</feature>
<keyword evidence="5 10" id="KW-0315">Glutamine amidotransferase</keyword>
<keyword evidence="4 10" id="KW-0378">Hydrolase</keyword>
<comment type="catalytic activity">
    <reaction evidence="9 10">
        <text>L-glutamine + H2O = L-glutamate + NH4(+)</text>
        <dbReference type="Rhea" id="RHEA:15889"/>
        <dbReference type="ChEBI" id="CHEBI:15377"/>
        <dbReference type="ChEBI" id="CHEBI:28938"/>
        <dbReference type="ChEBI" id="CHEBI:29985"/>
        <dbReference type="ChEBI" id="CHEBI:58359"/>
        <dbReference type="EC" id="3.5.1.2"/>
    </reaction>
</comment>
<keyword evidence="7 10" id="KW-0456">Lyase</keyword>
<gene>
    <name evidence="10" type="primary">hisH</name>
    <name evidence="13" type="ORF">B5F14_01455</name>
</gene>
<proteinExistence type="inferred from homology"/>
<evidence type="ECO:0000256" key="3">
    <source>
        <dbReference type="ARBA" id="ARBA00022605"/>
    </source>
</evidence>
<feature type="active site" evidence="10 11">
    <location>
        <position position="184"/>
    </location>
</feature>
<dbReference type="EC" id="3.5.1.2" evidence="10"/>
<evidence type="ECO:0000256" key="6">
    <source>
        <dbReference type="ARBA" id="ARBA00023102"/>
    </source>
</evidence>
<organism evidence="13 14">
    <name type="scientific">Faecalitalea cylindroides</name>
    <dbReference type="NCBI Taxonomy" id="39483"/>
    <lineage>
        <taxon>Bacteria</taxon>
        <taxon>Bacillati</taxon>
        <taxon>Bacillota</taxon>
        <taxon>Erysipelotrichia</taxon>
        <taxon>Erysipelotrichales</taxon>
        <taxon>Erysipelotrichaceae</taxon>
        <taxon>Faecalitalea</taxon>
    </lineage>
</organism>
<sequence>MIAIIDYGMGNLYNVKNALDALGVDSMITSKKEDLQKADKLILPGVGAMQDCMLNLEKSGLKETIIDFVLHQKKPLLGICLGMQALFESSEENGHTKGFGFIKGNVIKMEDTNVRIPHIGWNDLQFVKDMPLKDKFSKAPFVYYVHSYYASDYDKEDLVAYSEYGNMKICGVIMHGHVMGCQFHPEKSAEDGLKILKYFVEEFV</sequence>
<dbReference type="GO" id="GO:0016829">
    <property type="term" value="F:lyase activity"/>
    <property type="evidence" value="ECO:0007669"/>
    <property type="project" value="UniProtKB-KW"/>
</dbReference>
<dbReference type="PROSITE" id="PS51273">
    <property type="entry name" value="GATASE_TYPE_1"/>
    <property type="match status" value="1"/>
</dbReference>
<evidence type="ECO:0000256" key="7">
    <source>
        <dbReference type="ARBA" id="ARBA00023239"/>
    </source>
</evidence>
<dbReference type="InterPro" id="IPR029062">
    <property type="entry name" value="Class_I_gatase-like"/>
</dbReference>
<dbReference type="EC" id="4.3.2.10" evidence="10"/>
<dbReference type="GO" id="GO:0004359">
    <property type="term" value="F:glutaminase activity"/>
    <property type="evidence" value="ECO:0007669"/>
    <property type="project" value="UniProtKB-EC"/>
</dbReference>
<evidence type="ECO:0000256" key="11">
    <source>
        <dbReference type="PIRSR" id="PIRSR000495-1"/>
    </source>
</evidence>
<evidence type="ECO:0000256" key="10">
    <source>
        <dbReference type="HAMAP-Rule" id="MF_00278"/>
    </source>
</evidence>
<comment type="function">
    <text evidence="10">IGPS catalyzes the conversion of PRFAR and glutamine to IGP, AICAR and glutamate. The HisH subunit catalyzes the hydrolysis of glutamine to glutamate and ammonia as part of the synthesis of IGP and AICAR. The resulting ammonia molecule is channeled to the active site of HisF.</text>
</comment>
<dbReference type="NCBIfam" id="TIGR01855">
    <property type="entry name" value="IMP_synth_hisH"/>
    <property type="match status" value="1"/>
</dbReference>
<accession>A0A1Y4LYK2</accession>
<evidence type="ECO:0000313" key="13">
    <source>
        <dbReference type="EMBL" id="OUP61647.1"/>
    </source>
</evidence>
<dbReference type="Gene3D" id="3.40.50.880">
    <property type="match status" value="1"/>
</dbReference>
<dbReference type="EMBL" id="NFKM01000002">
    <property type="protein sequence ID" value="OUP61647.1"/>
    <property type="molecule type" value="Genomic_DNA"/>
</dbReference>
<evidence type="ECO:0000313" key="14">
    <source>
        <dbReference type="Proteomes" id="UP000195447"/>
    </source>
</evidence>
<dbReference type="SUPFAM" id="SSF52317">
    <property type="entry name" value="Class I glutamine amidotransferase-like"/>
    <property type="match status" value="1"/>
</dbReference>
<evidence type="ECO:0000256" key="2">
    <source>
        <dbReference type="ARBA" id="ARBA00011152"/>
    </source>
</evidence>
<evidence type="ECO:0000256" key="9">
    <source>
        <dbReference type="ARBA" id="ARBA00049534"/>
    </source>
</evidence>
<evidence type="ECO:0000256" key="4">
    <source>
        <dbReference type="ARBA" id="ARBA00022801"/>
    </source>
</evidence>
<dbReference type="GO" id="GO:0005737">
    <property type="term" value="C:cytoplasm"/>
    <property type="evidence" value="ECO:0007669"/>
    <property type="project" value="UniProtKB-SubCell"/>
</dbReference>
<reference evidence="14" key="1">
    <citation type="submission" date="2017-04" db="EMBL/GenBank/DDBJ databases">
        <title>Function of individual gut microbiota members based on whole genome sequencing of pure cultures obtained from chicken caecum.</title>
        <authorList>
            <person name="Medvecky M."/>
            <person name="Cejkova D."/>
            <person name="Polansky O."/>
            <person name="Karasova D."/>
            <person name="Kubasova T."/>
            <person name="Cizek A."/>
            <person name="Rychlik I."/>
        </authorList>
    </citation>
    <scope>NUCLEOTIDE SEQUENCE [LARGE SCALE GENOMIC DNA]</scope>
    <source>
        <strain evidence="14">An178</strain>
    </source>
</reference>
<dbReference type="PANTHER" id="PTHR42701:SF1">
    <property type="entry name" value="IMIDAZOLE GLYCEROL PHOSPHATE SYNTHASE SUBUNIT HISH"/>
    <property type="match status" value="1"/>
</dbReference>
<feature type="active site" evidence="10 11">
    <location>
        <position position="186"/>
    </location>
</feature>
<dbReference type="Proteomes" id="UP000195447">
    <property type="component" value="Unassembled WGS sequence"/>
</dbReference>
<evidence type="ECO:0000256" key="1">
    <source>
        <dbReference type="ARBA" id="ARBA00005091"/>
    </source>
</evidence>
<keyword evidence="3 10" id="KW-0028">Amino-acid biosynthesis</keyword>
<keyword evidence="6 10" id="KW-0368">Histidine biosynthesis</keyword>
<comment type="pathway">
    <text evidence="1 10">Amino-acid biosynthesis; L-histidine biosynthesis; L-histidine from 5-phospho-alpha-D-ribose 1-diphosphate: step 5/9.</text>
</comment>
<feature type="domain" description="Glutamine amidotransferase" evidence="12">
    <location>
        <begin position="4"/>
        <end position="199"/>
    </location>
</feature>